<organism evidence="2 4">
    <name type="scientific">Mycolicibacterium diernhoferi</name>
    <dbReference type="NCBI Taxonomy" id="1801"/>
    <lineage>
        <taxon>Bacteria</taxon>
        <taxon>Bacillati</taxon>
        <taxon>Actinomycetota</taxon>
        <taxon>Actinomycetes</taxon>
        <taxon>Mycobacteriales</taxon>
        <taxon>Mycobacteriaceae</taxon>
        <taxon>Mycolicibacterium</taxon>
    </lineage>
</organism>
<evidence type="ECO:0000313" key="1">
    <source>
        <dbReference type="EMBL" id="OPE55447.1"/>
    </source>
</evidence>
<gene>
    <name evidence="1" type="ORF">BV510_05020</name>
    <name evidence="2" type="ORF">CRI78_13575</name>
</gene>
<evidence type="ECO:0000313" key="2">
    <source>
        <dbReference type="EMBL" id="PEG53867.1"/>
    </source>
</evidence>
<keyword evidence="4" id="KW-1185">Reference proteome</keyword>
<dbReference type="Proteomes" id="UP000220340">
    <property type="component" value="Unassembled WGS sequence"/>
</dbReference>
<evidence type="ECO:0008006" key="5">
    <source>
        <dbReference type="Google" id="ProtNLM"/>
    </source>
</evidence>
<dbReference type="GO" id="GO:0016627">
    <property type="term" value="F:oxidoreductase activity, acting on the CH-CH group of donors"/>
    <property type="evidence" value="ECO:0007669"/>
    <property type="project" value="InterPro"/>
</dbReference>
<dbReference type="AlphaFoldDB" id="A0A1Q4HJZ7"/>
<dbReference type="EMBL" id="PDCR01000016">
    <property type="protein sequence ID" value="PEG53867.1"/>
    <property type="molecule type" value="Genomic_DNA"/>
</dbReference>
<dbReference type="RefSeq" id="WP_073855094.1">
    <property type="nucleotide sequence ID" value="NZ_BAAATC010000019.1"/>
</dbReference>
<name>A0A1Q4HJZ7_9MYCO</name>
<protein>
    <recommendedName>
        <fullName evidence="5">Acyl-CoA dehydrogenase/oxidase C-terminal domain-containing protein</fullName>
    </recommendedName>
</protein>
<sequence>MPTARLQLSAVPGIANTHKVFRVNFDDAPGRRLGAAGDQSVAALHDDVLVLAAADALGAAQSLLDTAIGYAKDRRQIGGPSGAFMRSSSCAAACSRPSSWAAAACCGHCGVRRPGYAIPRRFKARS</sequence>
<reference evidence="1 3" key="1">
    <citation type="submission" date="2016-09" db="EMBL/GenBank/DDBJ databases">
        <title>genome sequences of unsequenced Mycobacteria.</title>
        <authorList>
            <person name="Greninger A.L."/>
            <person name="Jerome K.R."/>
            <person name="Mcnair B."/>
            <person name="Wallis C."/>
            <person name="Fang F."/>
        </authorList>
    </citation>
    <scope>NUCLEOTIDE SEQUENCE [LARGE SCALE GENOMIC DNA]</scope>
    <source>
        <strain evidence="1 3">BM1</strain>
    </source>
</reference>
<dbReference type="Proteomes" id="UP000191039">
    <property type="component" value="Unassembled WGS sequence"/>
</dbReference>
<proteinExistence type="predicted"/>
<reference evidence="2 4" key="2">
    <citation type="submission" date="2017-10" db="EMBL/GenBank/DDBJ databases">
        <title>The new phylogeny of genus Mycobacterium.</title>
        <authorList>
            <person name="Tortoli E."/>
            <person name="Trovato A."/>
            <person name="Cirillo D.M."/>
        </authorList>
    </citation>
    <scope>NUCLEOTIDE SEQUENCE [LARGE SCALE GENOMIC DNA]</scope>
    <source>
        <strain evidence="2 4">IP141170001</strain>
    </source>
</reference>
<evidence type="ECO:0000313" key="3">
    <source>
        <dbReference type="Proteomes" id="UP000191039"/>
    </source>
</evidence>
<dbReference type="InterPro" id="IPR036250">
    <property type="entry name" value="AcylCo_DH-like_C"/>
</dbReference>
<dbReference type="EMBL" id="MIJD01000031">
    <property type="protein sequence ID" value="OPE55447.1"/>
    <property type="molecule type" value="Genomic_DNA"/>
</dbReference>
<dbReference type="SUPFAM" id="SSF47203">
    <property type="entry name" value="Acyl-CoA dehydrogenase C-terminal domain-like"/>
    <property type="match status" value="1"/>
</dbReference>
<evidence type="ECO:0000313" key="4">
    <source>
        <dbReference type="Proteomes" id="UP000220340"/>
    </source>
</evidence>
<accession>A0A1Q4HJZ7</accession>
<dbReference type="STRING" id="1801.BRW64_05560"/>
<comment type="caution">
    <text evidence="2">The sequence shown here is derived from an EMBL/GenBank/DDBJ whole genome shotgun (WGS) entry which is preliminary data.</text>
</comment>